<comment type="caution">
    <text evidence="6">The sequence shown here is derived from an EMBL/GenBank/DDBJ whole genome shotgun (WGS) entry which is preliminary data.</text>
</comment>
<dbReference type="PRINTS" id="PR00039">
    <property type="entry name" value="HTHLYSR"/>
</dbReference>
<dbReference type="SUPFAM" id="SSF46785">
    <property type="entry name" value="Winged helix' DNA-binding domain"/>
    <property type="match status" value="1"/>
</dbReference>
<dbReference type="EMBL" id="JAPVOI010000002">
    <property type="protein sequence ID" value="MCZ4088621.1"/>
    <property type="molecule type" value="Genomic_DNA"/>
</dbReference>
<keyword evidence="3" id="KW-0238">DNA-binding</keyword>
<sequence length="316" mass="35197">MHPNFLTVCETLNMTEAARRLGITQSAVSHSVLSLERLVRDQVFDRQTRPMSLTPVGHALFEAAQRVDASFRTFHSTIDKMKAGKIPHLRIGLTSSLPGALVPYLTSAIGEHVDRITIRTGLTPDLRASLMSGEIDAAVMINRQLDAHLVTYSALTEPYILAAPSSFGEVGSLSDLLEISKRLPFIRWIGGYMGRDIEAHLKRLRIYPPERFALDDRNAVMNTIAAGLGWAVITPLSAYDVWQHSTNIRLHPFPGAVFQHSLVAAHKPGQFGWMAERCAAMVRDIIKTRLLPDLTARSPWLRETIIFPQNPSHHES</sequence>
<dbReference type="InterPro" id="IPR050950">
    <property type="entry name" value="HTH-type_LysR_regulators"/>
</dbReference>
<dbReference type="Gene3D" id="3.40.190.10">
    <property type="entry name" value="Periplasmic binding protein-like II"/>
    <property type="match status" value="2"/>
</dbReference>
<evidence type="ECO:0000256" key="2">
    <source>
        <dbReference type="ARBA" id="ARBA00023015"/>
    </source>
</evidence>
<proteinExistence type="inferred from homology"/>
<evidence type="ECO:0000256" key="1">
    <source>
        <dbReference type="ARBA" id="ARBA00009437"/>
    </source>
</evidence>
<name>A0ABT4KB97_9HYPH</name>
<dbReference type="InterPro" id="IPR005119">
    <property type="entry name" value="LysR_subst-bd"/>
</dbReference>
<comment type="similarity">
    <text evidence="1">Belongs to the LysR transcriptional regulatory family.</text>
</comment>
<dbReference type="InterPro" id="IPR036388">
    <property type="entry name" value="WH-like_DNA-bd_sf"/>
</dbReference>
<evidence type="ECO:0000259" key="5">
    <source>
        <dbReference type="PROSITE" id="PS50931"/>
    </source>
</evidence>
<evidence type="ECO:0000256" key="3">
    <source>
        <dbReference type="ARBA" id="ARBA00023125"/>
    </source>
</evidence>
<gene>
    <name evidence="6" type="ORF">O3W52_00305</name>
</gene>
<organism evidence="6 7">
    <name type="scientific">Sinorhizobium psoraleae</name>
    <dbReference type="NCBI Taxonomy" id="520838"/>
    <lineage>
        <taxon>Bacteria</taxon>
        <taxon>Pseudomonadati</taxon>
        <taxon>Pseudomonadota</taxon>
        <taxon>Alphaproteobacteria</taxon>
        <taxon>Hyphomicrobiales</taxon>
        <taxon>Rhizobiaceae</taxon>
        <taxon>Sinorhizobium/Ensifer group</taxon>
        <taxon>Sinorhizobium</taxon>
    </lineage>
</organism>
<reference evidence="6" key="1">
    <citation type="submission" date="2022-10" db="EMBL/GenBank/DDBJ databases">
        <title>Whole genome sequencing of three plant growth promoting bacteria isolated from Vachellia tortilis subsp. raddiana in Morocco.</title>
        <authorList>
            <person name="Hnini M."/>
            <person name="Zouagui R."/>
            <person name="Zouagui H."/>
            <person name="Chemao Elfihri M.-W."/>
            <person name="Ibrahimi A."/>
            <person name="Sbabou L."/>
            <person name="Aurag J."/>
        </authorList>
    </citation>
    <scope>NUCLEOTIDE SEQUENCE</scope>
    <source>
        <strain evidence="6">LMR678</strain>
    </source>
</reference>
<evidence type="ECO:0000313" key="7">
    <source>
        <dbReference type="Proteomes" id="UP001079430"/>
    </source>
</evidence>
<feature type="domain" description="HTH lysR-type" evidence="5">
    <location>
        <begin position="1"/>
        <end position="54"/>
    </location>
</feature>
<keyword evidence="4" id="KW-0804">Transcription</keyword>
<protein>
    <submittedName>
        <fullName evidence="6">LysR family transcriptional regulator</fullName>
    </submittedName>
</protein>
<dbReference type="RefSeq" id="WP_269274940.1">
    <property type="nucleotide sequence ID" value="NZ_JAPVOI010000002.1"/>
</dbReference>
<dbReference type="Proteomes" id="UP001079430">
    <property type="component" value="Unassembled WGS sequence"/>
</dbReference>
<dbReference type="PROSITE" id="PS50931">
    <property type="entry name" value="HTH_LYSR"/>
    <property type="match status" value="1"/>
</dbReference>
<dbReference type="Gene3D" id="1.10.10.10">
    <property type="entry name" value="Winged helix-like DNA-binding domain superfamily/Winged helix DNA-binding domain"/>
    <property type="match status" value="1"/>
</dbReference>
<keyword evidence="2" id="KW-0805">Transcription regulation</keyword>
<dbReference type="SUPFAM" id="SSF53850">
    <property type="entry name" value="Periplasmic binding protein-like II"/>
    <property type="match status" value="1"/>
</dbReference>
<dbReference type="Pfam" id="PF03466">
    <property type="entry name" value="LysR_substrate"/>
    <property type="match status" value="1"/>
</dbReference>
<dbReference type="InterPro" id="IPR036390">
    <property type="entry name" value="WH_DNA-bd_sf"/>
</dbReference>
<dbReference type="InterPro" id="IPR000847">
    <property type="entry name" value="LysR_HTH_N"/>
</dbReference>
<evidence type="ECO:0000256" key="4">
    <source>
        <dbReference type="ARBA" id="ARBA00023163"/>
    </source>
</evidence>
<dbReference type="PANTHER" id="PTHR30419">
    <property type="entry name" value="HTH-TYPE TRANSCRIPTIONAL REGULATOR YBHD"/>
    <property type="match status" value="1"/>
</dbReference>
<dbReference type="Pfam" id="PF00126">
    <property type="entry name" value="HTH_1"/>
    <property type="match status" value="1"/>
</dbReference>
<keyword evidence="7" id="KW-1185">Reference proteome</keyword>
<accession>A0ABT4KB97</accession>
<evidence type="ECO:0000313" key="6">
    <source>
        <dbReference type="EMBL" id="MCZ4088621.1"/>
    </source>
</evidence>